<feature type="region of interest" description="Disordered" evidence="1">
    <location>
        <begin position="3509"/>
        <end position="3550"/>
    </location>
</feature>
<dbReference type="PRINTS" id="PR01217">
    <property type="entry name" value="PRICHEXTENSN"/>
</dbReference>
<feature type="region of interest" description="Disordered" evidence="1">
    <location>
        <begin position="3662"/>
        <end position="3738"/>
    </location>
</feature>
<dbReference type="SMART" id="SM00912">
    <property type="entry name" value="Haemagg_act"/>
    <property type="match status" value="1"/>
</dbReference>
<dbReference type="Pfam" id="PF13332">
    <property type="entry name" value="Fil_haemagg_2"/>
    <property type="match status" value="1"/>
</dbReference>
<sequence>MLACAGLPLVTHAQGLVPQGQTQVLQGGNKVPVVNIANPNSGGVSHNKFQQFNVANPGVVFNNGLTDGVSRIGGALTKNPNLTRQASAILAEVTGTSPSRLAGTLEVYGKGADLIIANPNGISVNGLSTLNASNLTLTTGRPSVNGGRIGLDVQQGTVTIERGGVNATGLGYFDVVARLVKLQGAVSTEQGKPLADIAVVAGANRYDHATRRATPIAAGARGAAAGAYAIDGTAAGAMYGKHITLVSSDSGLGVRQLGSLSSPLAITVSSQGEIALGDATVQRGPLSLKGAGAVSAGKLASGGAVSVAGGGAVTVASASSVGNLAVQGGGTVQATLLNAGGTLQVSGRQAVQLGTASSRQVLSVNAGGALKADQLSATGRLEVDGKQAVTLGSAASGDALSVSAGAALRADQLSATGRLDVDGKQAVTLGSAASGDALSVSAGSALRADQLSATRRLGVDGKQAVTLGSAASRNALSVRAGGALKADKLSATGRLDVDGKQAVTLGSAASGDALSVSAGAALRADQLSATRRLGVDGKQAVTLGSVASDGALSVSAGGNLQAKQLVSNAGLDVRGQREVSLEAASSGDALSVSAGAALRADQLSATGRLDVDGKQAVTLGSAASGDALSVSAGAALRADQLSATGRLDVDGKQAVTLGSAASGDALSVSAGAALRADQLSATGRLDVDGKQAVTLGSAASGDALSVSAGAALRADQLSATGRLDVDGKQAVTLGSAASDGALSVSAGGNLQAKQLVSNAGLDVRGQREVSLEAASSVRGMTVAAAGTLAARNLQSQGAIRIQGGQAVSVANANSDAELHVSGRGQVDLGDLSAARGADITGEQRVSIGRAHSDGDVNVAARGALSIDSMTALGAIGVQAGDSVSAKDMRSRGAVTVSGGGSVNLGDVQSDGQVRATSAGAMTVRDAAAAADLALQAGGALQAGFLKSAGAMTVNGRDAVRLDGAQAGGQLRVSSDGQAALGSLAAKGALTVSAARAATVAELKSLDSISVTGGERVSVQSVNSASRVAISAHGALEVGKVSAKSGIGIEGWGAVAADSLGSDGAISVSGRDAVRVDHARSLADISLGAEGGATLGAVEAAGSIDVRGGSTVAANSLRANRDVRVSGKDAVRVTAATSGGGLHVSSGRQLDLGAVQARGALALDGGAGVALQSAKAGGTLHVQGGEHLDLGTLAAVGAVDVNGAGDVRVAKLVSDAGADLQAGRSMTLGTVDTTGDLQARAQQALELGSVKTEGGLQAAAGGAFSLAAAEVAGALELSGHGVTVDRASAGRARIDSTGSVGIGALKAGAVEAASPRRARRALRQDFFTPGSVVVRAQGNVTVGRGDPHQGVLAQGDIVMDAKGGTLLLRNDVLTENGTVTISADSAVLEHSTIESKISQSALAAKGDKGKPAVSVKVAKKLFLNGTLRAVNDNEETMPGRQIDVVDGRPQITDAVTGEERKDESVVSDAALVADGGPIVVEAGELVSHAGGIGNGRNKGDGADVTVRTTGNVMNKGYISAGKQGVLEVGGTLTNEFLVSSDGTQRIEAQRIENRGTFQSQAPAGTAGALVVKAAEAIVHDGVMATEGEMQIAGKGGRSPAVTAGAKATTSANKLSADVASWDNAGSLDIKKGGARVTATGRYAEHGKVSIQGDYTVSADAIALAAQITQRGGAADLTSGHDTRFSNNIRLMGPLQVSAGGAVSNTGNLKVREGVRVTAASFDNEAGAEVMAKSAALTTSGAVRNAGKMQVKEAATIVAASVSNPGTFTAGKDLTVTSRGGFDNDGKMESNKDIVIKTEQFSNAGILDAKHDLTVTASGQADNRGSLKAGHDFTVQAQRIDNSGTMAAGYDATLKAPHLRNTGQIVAGHDIHIINSAKLENTGRVDARNDLVLDVEDFTNTGSLYAEHDATLTLAQGTQRDLVVDQDHILPVAEGTLRVKAKSLTTEIETGNSGSLIAEVQENIDNKQAIVVGKDLTLSSAHGNVANEANALLWAAGDLTVKAQNITNERAALIEAGGNARLTAAVALLNKLGRIRAGEDMHLDAPRIENTAKLSGEVQRKGVQYVGGGTYGRWSGIGYVNYHLSSGSGAIAAPWYGSDLTAEQSLIEVGKDLYLNAGARKDEHRHLLNEGVIQAGGHGYIGGDVDNRSVVRTVSAMEYFKTPLPVSLTALDNRAGLSPATWNFQSTYELLDYLLDQNRYEYIWGLYPTYTEWSVNTLKNLDLGYQAKPAPTAPPMPKAPELDLRGHTLESAEGRKIFGEYKKLQGEYEKAKTAVQAVEAYGEATRRVHDQLGQRYGKALGGMDAETKEVDGIIQAFAADLRTVYAKQADQATIDAETDKVAQRYKSQIDAVRLQAIQPGRVTLAKALSAALGADWRALGHSQLMQRWKDFKAGKRGAEIAFYPKEQTVLAAGAGLTLSNGAVHNGENAAQNRGRPENLKIGAHSATSVGGSFDALRDVGLEKRLDIDDALAAVLVNPHIFTRIGAVQASLSDAAAGPALARQARQAPGTDGMVDARGLGSADALASLASLDAAQGLEVSGRRNAQVADARLAGPSAVAAPAVGAVDVGVEPVTGDQVDQPVVAVGLEQPVAAVRVAPPAVALPRPLFETRIKFIDQSKFYGSRYFFEQIGYKPDRAARVAGDNYFDTTLVREQVRRALGGYESRLPVRGVALVAKLMDSAGTVGKALGLKVGVAPTEQQLKQADRDFVWYVDTVIDGQKVLAPRLYLTEATRQGITDQYAGGGALIASGGDVTVNTDGHDVSSVNGLIQGKGVKVDAGKGKVLVADNKGMGSGIEADDEVDVSAQDIDIEGGKLRGKDVKLKADTVKVATSMRYDDKGRLAARGDGALDAQGGQLHIEAKRLETAGATLKGSKVKLDVDDVKLGGVYEAGSSYENKSSTPLGSLFAILSSTTETNQSARANHYGTRIEAGTLEGKMQNLEIEGGSVEAAHTDLSVARDARFKAAADFSHAEHEKDVRQLFVSAKVGAGGYEAGFSLGSEKGLEAHAGRGKTAGAEVRVGYQASHEQSSETEKSYRNANLNFGGGSVEAGNVLDIGGADINRNRYGGAAEGKAGAEEALRMRAKKVESTKYVSEQTSQSSGWSVEVGATGSARSSVLTAATRLGDSVAQNVEDGREIRGELMAAQAAAEATQLVTADTAALAVSLGISADFDSSQSRSTSQNTQYLGGNLSIEATEGDATLVGAKFGGGDQVSLKAAKNVNLMAAESTFESHSESHNFHASADANLGANAVQGAVGLGLTAGMGTSHQITNETGKTYAGTSVDAANVSIDAGKDLNLSGSRVRGQRVVLGVEGDINATSKQDERNYNSSGGGWDASAGVAIQNRTLVAPVGSAGFNFNTEHDNSRLTNDGAAGVVASDGLTGHVKGDANLTGATIADLSGKGNLKVDGAVNAQNLKDYRDKDGGSGGLNVGISSTTLAPTVGVAFGRVAGEDYQAEQRATIDVGQIKDPARLQVGGGVKGTLNQDAAQATVVQRNKHWAGGGSEFSVAGKSLKKNQVRPVETPTPDVVDGPPSRPTTPPASPQPIRATVEVSSPPPVSVATVEVVPRPKVETAQPIPPRPVAAQVVPVTPPKVEVAKVEVVPRPKVETAQPLPPRPVVAERVTTPAVQPQLAKVETVQPVKPETAKPLPKPLPVAKVTEAPPPVVETAQPLPPVKPQKATPGPVAEVGKATVTTVQVQSAPPKPAPVAKQPAPAPKPKPKPKPKAERPKPGKTTPLSGRHVVQQQVQVLQRQASDINNTKSLPGGKLPKPVTVKLTDENGKPQTYTINRREDLMKLNGKVLSTKTTLGLEQTFRLRVEDIGGKNYRVFYETNK</sequence>
<dbReference type="HOGENOM" id="CLU_000227_1_0_4"/>
<dbReference type="NCBIfam" id="TIGR01731">
    <property type="entry name" value="fil_hemag_20aa"/>
    <property type="match status" value="4"/>
</dbReference>
<feature type="compositionally biased region" description="Pro residues" evidence="1">
    <location>
        <begin position="3530"/>
        <end position="3540"/>
    </location>
</feature>
<dbReference type="EMBL" id="HE965803">
    <property type="protein sequence ID" value="CCJ50060.1"/>
    <property type="molecule type" value="Genomic_DNA"/>
</dbReference>
<evidence type="ECO:0000256" key="1">
    <source>
        <dbReference type="SAM" id="MobiDB-lite"/>
    </source>
</evidence>
<dbReference type="InterPro" id="IPR011050">
    <property type="entry name" value="Pectin_lyase_fold/virulence"/>
</dbReference>
<evidence type="ECO:0000313" key="4">
    <source>
        <dbReference type="Proteomes" id="UP000008035"/>
    </source>
</evidence>
<organism evidence="3 4">
    <name type="scientific">Bordetella parapertussis (strain Bpp5)</name>
    <dbReference type="NCBI Taxonomy" id="1208660"/>
    <lineage>
        <taxon>Bacteria</taxon>
        <taxon>Pseudomonadati</taxon>
        <taxon>Pseudomonadota</taxon>
        <taxon>Betaproteobacteria</taxon>
        <taxon>Burkholderiales</taxon>
        <taxon>Alcaligenaceae</taxon>
        <taxon>Bordetella</taxon>
    </lineage>
</organism>
<dbReference type="InterPro" id="IPR025157">
    <property type="entry name" value="Hemagglutinin_rpt"/>
</dbReference>
<dbReference type="Pfam" id="PF05860">
    <property type="entry name" value="TPS"/>
    <property type="match status" value="1"/>
</dbReference>
<dbReference type="InterPro" id="IPR008619">
    <property type="entry name" value="Filamentous_hemagglutn_rpt"/>
</dbReference>
<feature type="domain" description="Filamentous haemagglutinin FhaB/tRNA nuclease CdiA-like TPS" evidence="2">
    <location>
        <begin position="28"/>
        <end position="147"/>
    </location>
</feature>
<dbReference type="InterPro" id="IPR010069">
    <property type="entry name" value="CdiA_FHA1_rpt"/>
</dbReference>
<dbReference type="InterPro" id="IPR012332">
    <property type="entry name" value="Autotransporter_pectin_lyase_C"/>
</dbReference>
<dbReference type="InterPro" id="IPR008638">
    <property type="entry name" value="FhaB/CdiA-like_TPS"/>
</dbReference>
<feature type="compositionally biased region" description="Pro residues" evidence="1">
    <location>
        <begin position="3662"/>
        <end position="3673"/>
    </location>
</feature>
<gene>
    <name evidence="3" type="primary">fhaB</name>
    <name evidence="3" type="synonym">fhaS</name>
    <name evidence="3" type="ordered locus">BN117_2727</name>
</gene>
<reference evidence="3 4" key="1">
    <citation type="journal article" date="2012" name="BMC Genomics">
        <title>Comparative genomics of the classical Bordetella subspecies: the evolution and exchange of virulence-associated diversity amongst closely related pathogens.</title>
        <authorList>
            <person name="Park J."/>
            <person name="Zhang Y."/>
            <person name="Buboltz A.M."/>
            <person name="Zhang X."/>
            <person name="Schuster S.C."/>
            <person name="Ahuja U."/>
            <person name="Liu M."/>
            <person name="Miller J.F."/>
            <person name="Sebaihia M."/>
            <person name="Bentley S.D."/>
            <person name="Parkhill J."/>
            <person name="Harvill E.T."/>
        </authorList>
    </citation>
    <scope>NUCLEOTIDE SEQUENCE [LARGE SCALE GENOMIC DNA]</scope>
    <source>
        <strain evidence="3 4">Bpp5</strain>
    </source>
</reference>
<dbReference type="Gene3D" id="2.160.20.20">
    <property type="match status" value="1"/>
</dbReference>
<dbReference type="GO" id="GO:0003824">
    <property type="term" value="F:catalytic activity"/>
    <property type="evidence" value="ECO:0007669"/>
    <property type="project" value="UniProtKB-ARBA"/>
</dbReference>
<dbReference type="KEGG" id="bpar:BN117_2727"/>
<evidence type="ECO:0000313" key="3">
    <source>
        <dbReference type="EMBL" id="CCJ50060.1"/>
    </source>
</evidence>
<name>K0MH93_BORPB</name>
<dbReference type="Proteomes" id="UP000008035">
    <property type="component" value="Chromosome"/>
</dbReference>
<dbReference type="NCBIfam" id="TIGR01901">
    <property type="entry name" value="adhes_NPXG"/>
    <property type="match status" value="1"/>
</dbReference>
<dbReference type="Gene3D" id="2.160.20.10">
    <property type="entry name" value="Single-stranded right-handed beta-helix, Pectin lyase-like"/>
    <property type="match status" value="1"/>
</dbReference>
<dbReference type="Pfam" id="PF05594">
    <property type="entry name" value="Fil_haemagg"/>
    <property type="match status" value="9"/>
</dbReference>
<dbReference type="InterPro" id="IPR012334">
    <property type="entry name" value="Pectin_lyas_fold"/>
</dbReference>
<protein>
    <submittedName>
        <fullName evidence="3">Filamentous hemagglutinin/adhesin</fullName>
    </submittedName>
</protein>
<proteinExistence type="predicted"/>
<evidence type="ECO:0000259" key="2">
    <source>
        <dbReference type="SMART" id="SM00912"/>
    </source>
</evidence>
<accession>K0MH93</accession>
<dbReference type="SUPFAM" id="SSF51126">
    <property type="entry name" value="Pectin lyase-like"/>
    <property type="match status" value="1"/>
</dbReference>
<feature type="compositionally biased region" description="Low complexity" evidence="1">
    <location>
        <begin position="3541"/>
        <end position="3550"/>
    </location>
</feature>